<dbReference type="SUPFAM" id="SSF51735">
    <property type="entry name" value="NAD(P)-binding Rossmann-fold domains"/>
    <property type="match status" value="1"/>
</dbReference>
<reference evidence="2 3" key="1">
    <citation type="submission" date="2019-03" db="EMBL/GenBank/DDBJ databases">
        <title>Genomic Encyclopedia of Type Strains, Phase IV (KMG-IV): sequencing the most valuable type-strain genomes for metagenomic binning, comparative biology and taxonomic classification.</title>
        <authorList>
            <person name="Goeker M."/>
        </authorList>
    </citation>
    <scope>NUCLEOTIDE SEQUENCE [LARGE SCALE GENOMIC DNA]</scope>
    <source>
        <strain evidence="2 3">DSM 28404</strain>
    </source>
</reference>
<dbReference type="AlphaFoldDB" id="A0A4R2SPT2"/>
<dbReference type="PANTHER" id="PTHR46278">
    <property type="entry name" value="DEHYDROGENASE, PUTATIVE-RELATED"/>
    <property type="match status" value="1"/>
</dbReference>
<comment type="similarity">
    <text evidence="1">Belongs to the aspartate-semialdehyde dehydrogenase family.</text>
</comment>
<dbReference type="SUPFAM" id="SSF55347">
    <property type="entry name" value="Glyceraldehyde-3-phosphate dehydrogenase-like, C-terminal domain"/>
    <property type="match status" value="1"/>
</dbReference>
<dbReference type="PANTHER" id="PTHR46278:SF2">
    <property type="entry name" value="ASPARTATE-SEMIALDEHYDE DEHYDROGENASE"/>
    <property type="match status" value="1"/>
</dbReference>
<dbReference type="NCBIfam" id="NF005368">
    <property type="entry name" value="PRK06901.1"/>
    <property type="match status" value="1"/>
</dbReference>
<evidence type="ECO:0000313" key="2">
    <source>
        <dbReference type="EMBL" id="TCP91250.1"/>
    </source>
</evidence>
<dbReference type="Proteomes" id="UP000295763">
    <property type="component" value="Unassembled WGS sequence"/>
</dbReference>
<comment type="caution">
    <text evidence="2">The sequence shown here is derived from an EMBL/GenBank/DDBJ whole genome shotgun (WGS) entry which is preliminary data.</text>
</comment>
<dbReference type="PIRSF" id="PIRSF000148">
    <property type="entry name" value="ASA_dh"/>
    <property type="match status" value="1"/>
</dbReference>
<dbReference type="OrthoDB" id="9805684at2"/>
<proteinExistence type="inferred from homology"/>
<protein>
    <submittedName>
        <fullName evidence="2">Aspartate-semialdehyde dehydrogenase</fullName>
    </submittedName>
</protein>
<dbReference type="EMBL" id="SLYB01000033">
    <property type="protein sequence ID" value="TCP91250.1"/>
    <property type="molecule type" value="Genomic_DNA"/>
</dbReference>
<sequence>MNDLSIIIAAEFALAEKIAECLEQSELVVERLTVAEIYPFSEEQGIRFNNRAVAQVAIDEIEWSEHHYVFFAGDIEQAAYLAQASNSGCVVIDMKGVCAGLSDVPVVVPSVNDEQLGELRQRNIVALPDPQVSQAALAIAPLAQENLSQIMVTSLLPASYVSGETVNKLVGQTAQLLNGIPLDENVQRLAFDVFPVQTTDLSAQWHKIFPQIKQIIFHQVQAPVFYGLAQSITVQSDYELEPQISLNGWENNEFIHYYAEKTITPVTNGETENSEDTASLHISNLSAVENQQNFWTVSDEQRFTLARLAVKLAESIYLQGY</sequence>
<dbReference type="Gene3D" id="3.40.50.720">
    <property type="entry name" value="NAD(P)-binding Rossmann-like Domain"/>
    <property type="match status" value="1"/>
</dbReference>
<dbReference type="Gene3D" id="3.30.360.10">
    <property type="entry name" value="Dihydrodipicolinate Reductase, domain 2"/>
    <property type="match status" value="1"/>
</dbReference>
<evidence type="ECO:0000313" key="3">
    <source>
        <dbReference type="Proteomes" id="UP000295763"/>
    </source>
</evidence>
<organism evidence="2 3">
    <name type="scientific">Cricetibacter osteomyelitidis</name>
    <dbReference type="NCBI Taxonomy" id="1521931"/>
    <lineage>
        <taxon>Bacteria</taxon>
        <taxon>Pseudomonadati</taxon>
        <taxon>Pseudomonadota</taxon>
        <taxon>Gammaproteobacteria</taxon>
        <taxon>Pasteurellales</taxon>
        <taxon>Pasteurellaceae</taxon>
        <taxon>Cricetibacter</taxon>
    </lineage>
</organism>
<keyword evidence="3" id="KW-1185">Reference proteome</keyword>
<dbReference type="InterPro" id="IPR036291">
    <property type="entry name" value="NAD(P)-bd_dom_sf"/>
</dbReference>
<gene>
    <name evidence="2" type="ORF">EDC44_1338</name>
</gene>
<evidence type="ECO:0000256" key="1">
    <source>
        <dbReference type="ARBA" id="ARBA00010584"/>
    </source>
</evidence>
<name>A0A4R2SPT2_9PAST</name>
<accession>A0A4R2SPT2</accession>
<dbReference type="RefSeq" id="WP_131978983.1">
    <property type="nucleotide sequence ID" value="NZ_SLYB01000033.1"/>
</dbReference>